<dbReference type="Proteomes" id="UP000001318">
    <property type="component" value="Chromosome"/>
</dbReference>
<dbReference type="GO" id="GO:0000976">
    <property type="term" value="F:transcription cis-regulatory region binding"/>
    <property type="evidence" value="ECO:0007669"/>
    <property type="project" value="TreeGrafter"/>
</dbReference>
<evidence type="ECO:0000256" key="4">
    <source>
        <dbReference type="ARBA" id="ARBA00023163"/>
    </source>
</evidence>
<dbReference type="STRING" id="31964.CMS1607"/>
<dbReference type="PRINTS" id="PR00455">
    <property type="entry name" value="HTHTETR"/>
</dbReference>
<evidence type="ECO:0000313" key="5">
    <source>
        <dbReference type="EMBL" id="CAQ01717.1"/>
    </source>
</evidence>
<dbReference type="PROSITE" id="PS50977">
    <property type="entry name" value="HTH_TETR_2"/>
    <property type="match status" value="1"/>
</dbReference>
<keyword evidence="6" id="KW-1185">Reference proteome</keyword>
<dbReference type="PANTHER" id="PTHR30055:SF151">
    <property type="entry name" value="TRANSCRIPTIONAL REGULATORY PROTEIN"/>
    <property type="match status" value="1"/>
</dbReference>
<dbReference type="InterPro" id="IPR004111">
    <property type="entry name" value="Repressor_TetR_C"/>
</dbReference>
<dbReference type="InterPro" id="IPR050109">
    <property type="entry name" value="HTH-type_TetR-like_transc_reg"/>
</dbReference>
<dbReference type="InterPro" id="IPR009057">
    <property type="entry name" value="Homeodomain-like_sf"/>
</dbReference>
<gene>
    <name evidence="5" type="primary">tetR</name>
    <name evidence="5" type="ordered locus">CMS1607</name>
</gene>
<dbReference type="Gene3D" id="1.10.10.60">
    <property type="entry name" value="Homeodomain-like"/>
    <property type="match status" value="1"/>
</dbReference>
<dbReference type="HOGENOM" id="CLU_069543_2_2_11"/>
<dbReference type="InterPro" id="IPR036271">
    <property type="entry name" value="Tet_transcr_reg_TetR-rel_C_sf"/>
</dbReference>
<accession>B0RBY9</accession>
<sequence length="228" mass="24466">MGFLLRDAAGTDVDDVHLDDVHLNGVHYIGRMARAHATGRHTRDDVARTALRILDEHGLPDFTMRRLAAALDVQPSALYWHFPDKQSLLAELADRIVAEAQAATTGRSPRHPDWRERVRIAAATLRAALLAHRDGAEVVASTTAMGLGASAARDTLSAAVAAGGLGEADCARAASAILHFVLGHVVHEQQRVQLDRLGLLTARDGEEDPTGDFAFGIDLLVRGLGTRL</sequence>
<dbReference type="GO" id="GO:0045892">
    <property type="term" value="P:negative regulation of DNA-templated transcription"/>
    <property type="evidence" value="ECO:0007669"/>
    <property type="project" value="InterPro"/>
</dbReference>
<keyword evidence="2" id="KW-0805">Transcription regulation</keyword>
<dbReference type="Pfam" id="PF02909">
    <property type="entry name" value="TetR_C_1"/>
    <property type="match status" value="1"/>
</dbReference>
<proteinExistence type="predicted"/>
<evidence type="ECO:0000256" key="1">
    <source>
        <dbReference type="ARBA" id="ARBA00022491"/>
    </source>
</evidence>
<evidence type="ECO:0000313" key="6">
    <source>
        <dbReference type="Proteomes" id="UP000001318"/>
    </source>
</evidence>
<dbReference type="GO" id="GO:0046677">
    <property type="term" value="P:response to antibiotic"/>
    <property type="evidence" value="ECO:0007669"/>
    <property type="project" value="InterPro"/>
</dbReference>
<keyword evidence="4" id="KW-0804">Transcription</keyword>
<dbReference type="Gene3D" id="1.10.357.10">
    <property type="entry name" value="Tetracycline Repressor, domain 2"/>
    <property type="match status" value="1"/>
</dbReference>
<dbReference type="eggNOG" id="COG1309">
    <property type="taxonomic scope" value="Bacteria"/>
</dbReference>
<dbReference type="AlphaFoldDB" id="B0RBY9"/>
<organism evidence="5 6">
    <name type="scientific">Clavibacter sepedonicus</name>
    <name type="common">Clavibacter michiganensis subsp. sepedonicus</name>
    <dbReference type="NCBI Taxonomy" id="31964"/>
    <lineage>
        <taxon>Bacteria</taxon>
        <taxon>Bacillati</taxon>
        <taxon>Actinomycetota</taxon>
        <taxon>Actinomycetes</taxon>
        <taxon>Micrococcales</taxon>
        <taxon>Microbacteriaceae</taxon>
        <taxon>Clavibacter</taxon>
    </lineage>
</organism>
<evidence type="ECO:0000256" key="3">
    <source>
        <dbReference type="ARBA" id="ARBA00023125"/>
    </source>
</evidence>
<keyword evidence="3" id="KW-0238">DNA-binding</keyword>
<dbReference type="SUPFAM" id="SSF46689">
    <property type="entry name" value="Homeodomain-like"/>
    <property type="match status" value="1"/>
</dbReference>
<dbReference type="InterPro" id="IPR003012">
    <property type="entry name" value="Tet_transcr_reg_TetR"/>
</dbReference>
<dbReference type="InterPro" id="IPR001647">
    <property type="entry name" value="HTH_TetR"/>
</dbReference>
<dbReference type="PRINTS" id="PR00400">
    <property type="entry name" value="TETREPRESSOR"/>
</dbReference>
<dbReference type="GO" id="GO:0003700">
    <property type="term" value="F:DNA-binding transcription factor activity"/>
    <property type="evidence" value="ECO:0007669"/>
    <property type="project" value="TreeGrafter"/>
</dbReference>
<protein>
    <submittedName>
        <fullName evidence="5">Tetracycline repressor protein</fullName>
    </submittedName>
</protein>
<dbReference type="SUPFAM" id="SSF48498">
    <property type="entry name" value="Tetracyclin repressor-like, C-terminal domain"/>
    <property type="match status" value="1"/>
</dbReference>
<dbReference type="EMBL" id="AM849034">
    <property type="protein sequence ID" value="CAQ01717.1"/>
    <property type="molecule type" value="Genomic_DNA"/>
</dbReference>
<name>B0RBY9_CLASE</name>
<dbReference type="PANTHER" id="PTHR30055">
    <property type="entry name" value="HTH-TYPE TRANSCRIPTIONAL REGULATOR RUTR"/>
    <property type="match status" value="1"/>
</dbReference>
<dbReference type="KEGG" id="cms:CMS1607"/>
<dbReference type="Pfam" id="PF00440">
    <property type="entry name" value="TetR_N"/>
    <property type="match status" value="1"/>
</dbReference>
<reference evidence="5 6" key="1">
    <citation type="journal article" date="2008" name="J. Bacteriol.">
        <title>Genome of the actinomycete plant pathogen Clavibacter michiganensis subsp. sepedonicus suggests recent niche adaptation.</title>
        <authorList>
            <person name="Bentley S.D."/>
            <person name="Corton C."/>
            <person name="Brown S.E."/>
            <person name="Barron A."/>
            <person name="Clark L."/>
            <person name="Doggett J."/>
            <person name="Harris B."/>
            <person name="Ormond D."/>
            <person name="Quail M.A."/>
            <person name="May G."/>
            <person name="Francis D."/>
            <person name="Knudson D."/>
            <person name="Parkhill J."/>
            <person name="Ishimaru C.A."/>
        </authorList>
    </citation>
    <scope>NUCLEOTIDE SEQUENCE [LARGE SCALE GENOMIC DNA]</scope>
    <source>
        <strain evidence="6">ATCC 33113 / DSM 20744 / JCM 9667 / LMG 2889 / ICMP 2535 / C-1</strain>
    </source>
</reference>
<keyword evidence="1" id="KW-0678">Repressor</keyword>
<evidence type="ECO:0000256" key="2">
    <source>
        <dbReference type="ARBA" id="ARBA00023015"/>
    </source>
</evidence>